<evidence type="ECO:0000256" key="2">
    <source>
        <dbReference type="ARBA" id="ARBA00022842"/>
    </source>
</evidence>
<name>A0A977T6Z4_9ROSI</name>
<dbReference type="Gene3D" id="1.10.600.10">
    <property type="entry name" value="Farnesyl Diphosphate Synthase"/>
    <property type="match status" value="1"/>
</dbReference>
<dbReference type="Gene3D" id="1.50.10.130">
    <property type="entry name" value="Terpene synthase, N-terminal domain"/>
    <property type="match status" value="1"/>
</dbReference>
<dbReference type="PANTHER" id="PTHR31225:SF218">
    <property type="entry name" value="GERANIOL SYNTHASE, CHLOROPLASTIC-LIKE"/>
    <property type="match status" value="1"/>
</dbReference>
<dbReference type="GO" id="GO:0000287">
    <property type="term" value="F:magnesium ion binding"/>
    <property type="evidence" value="ECO:0007669"/>
    <property type="project" value="InterPro"/>
</dbReference>
<dbReference type="InterPro" id="IPR001906">
    <property type="entry name" value="Terpene_synth_N"/>
</dbReference>
<evidence type="ECO:0000259" key="3">
    <source>
        <dbReference type="Pfam" id="PF01397"/>
    </source>
</evidence>
<dbReference type="SUPFAM" id="SSF48239">
    <property type="entry name" value="Terpenoid cyclases/Protein prenyltransferases"/>
    <property type="match status" value="1"/>
</dbReference>
<sequence length="359" mass="40933">MGSGTADWCEGSSQVEELKQAAKGVVVGVEDAPALLRLIDALHRLGIAHYFRPEIHRAFCRLLPSVASDLDLVYTSLQFRLLRQHAFPVTPVVFDKFIDSNGKFLEHLAEDTEGLLSLYEASHLGFFGEQVLEEAKDFSSKHLNLLLSQNKLKGNLRGQVQLSLQLPLHQRMPRVEARNFIDIYQQDAETQHLVLLRLAKLEYNLMHSLYLDELKELTEWDIKAVNELPDFMKVIYSTIVENGDQTARDALEHLGLNIDFLPYIKEQWASYCKVLMVEARWAGEGYIPSFDDYMHNARVSIGIVPGMVYAFLAQAHVIAEYLPDCLDNWANSELFFSAWLYHCCEEAKVHMRASSTMPD</sequence>
<dbReference type="InterPro" id="IPR005630">
    <property type="entry name" value="Terpene_synthase_metal-bd"/>
</dbReference>
<dbReference type="InterPro" id="IPR008949">
    <property type="entry name" value="Isoprenoid_synthase_dom_sf"/>
</dbReference>
<dbReference type="SMR" id="A0A977T6Z4"/>
<dbReference type="SUPFAM" id="SSF48576">
    <property type="entry name" value="Terpenoid synthases"/>
    <property type="match status" value="1"/>
</dbReference>
<dbReference type="GO" id="GO:0010333">
    <property type="term" value="F:terpene synthase activity"/>
    <property type="evidence" value="ECO:0007669"/>
    <property type="project" value="InterPro"/>
</dbReference>
<keyword evidence="2" id="KW-0460">Magnesium</keyword>
<feature type="domain" description="Terpene synthase N-terminal" evidence="3">
    <location>
        <begin position="13"/>
        <end position="164"/>
    </location>
</feature>
<dbReference type="InterPro" id="IPR050148">
    <property type="entry name" value="Terpene_synthase-like"/>
</dbReference>
<dbReference type="Pfam" id="PF01397">
    <property type="entry name" value="Terpene_synth"/>
    <property type="match status" value="1"/>
</dbReference>
<feature type="domain" description="Terpene synthase metal-binding" evidence="4">
    <location>
        <begin position="212"/>
        <end position="316"/>
    </location>
</feature>
<dbReference type="Pfam" id="PF03936">
    <property type="entry name" value="Terpene_synth_C"/>
    <property type="match status" value="1"/>
</dbReference>
<protein>
    <submittedName>
        <fullName evidence="5">Terpene synthase 28</fullName>
    </submittedName>
</protein>
<proteinExistence type="evidence at transcript level"/>
<dbReference type="InterPro" id="IPR036965">
    <property type="entry name" value="Terpene_synth_N_sf"/>
</dbReference>
<dbReference type="PANTHER" id="PTHR31225">
    <property type="entry name" value="OS04G0344100 PROTEIN-RELATED"/>
    <property type="match status" value="1"/>
</dbReference>
<dbReference type="EMBL" id="OM933589">
    <property type="protein sequence ID" value="UXP70619.1"/>
    <property type="molecule type" value="mRNA"/>
</dbReference>
<reference evidence="5" key="1">
    <citation type="journal article" date="2022" name="J. Forest. Res.">
        <title>Identification of sesquiterpene synthase genes in the genome of Aquilaria sinensis and characterization of an #-humulene synthase.</title>
        <authorList>
            <person name="Ran J."/>
            <person name="Li Y."/>
            <person name="Wen X."/>
            <person name="Geng X."/>
            <person name="Si X."/>
            <person name="Zhang L."/>
            <person name="Ma Y."/>
            <person name="Zhang Z."/>
        </authorList>
    </citation>
    <scope>NUCLEOTIDE SEQUENCE</scope>
</reference>
<evidence type="ECO:0000256" key="1">
    <source>
        <dbReference type="ARBA" id="ARBA00022723"/>
    </source>
</evidence>
<keyword evidence="1" id="KW-0479">Metal-binding</keyword>
<evidence type="ECO:0000313" key="5">
    <source>
        <dbReference type="EMBL" id="UXP70619.1"/>
    </source>
</evidence>
<dbReference type="GO" id="GO:0016114">
    <property type="term" value="P:terpenoid biosynthetic process"/>
    <property type="evidence" value="ECO:0007669"/>
    <property type="project" value="InterPro"/>
</dbReference>
<dbReference type="InterPro" id="IPR008930">
    <property type="entry name" value="Terpenoid_cyclase/PrenylTrfase"/>
</dbReference>
<dbReference type="AlphaFoldDB" id="A0A977T6Z4"/>
<evidence type="ECO:0000259" key="4">
    <source>
        <dbReference type="Pfam" id="PF03936"/>
    </source>
</evidence>
<accession>A0A977T6Z4</accession>
<organism evidence="5">
    <name type="scientific">Aquilaria sinensis</name>
    <dbReference type="NCBI Taxonomy" id="210372"/>
    <lineage>
        <taxon>Eukaryota</taxon>
        <taxon>Viridiplantae</taxon>
        <taxon>Streptophyta</taxon>
        <taxon>Embryophyta</taxon>
        <taxon>Tracheophyta</taxon>
        <taxon>Spermatophyta</taxon>
        <taxon>Magnoliopsida</taxon>
        <taxon>eudicotyledons</taxon>
        <taxon>Gunneridae</taxon>
        <taxon>Pentapetalae</taxon>
        <taxon>rosids</taxon>
        <taxon>malvids</taxon>
        <taxon>Malvales</taxon>
        <taxon>Thymelaeaceae</taxon>
        <taxon>Aquilaria</taxon>
    </lineage>
</organism>